<name>A0A6A4CMN9_9STRA</name>
<feature type="compositionally biased region" description="Polar residues" evidence="1">
    <location>
        <begin position="43"/>
        <end position="52"/>
    </location>
</feature>
<evidence type="ECO:0000256" key="1">
    <source>
        <dbReference type="SAM" id="MobiDB-lite"/>
    </source>
</evidence>
<dbReference type="Proteomes" id="UP000434957">
    <property type="component" value="Unassembled WGS sequence"/>
</dbReference>
<protein>
    <submittedName>
        <fullName evidence="2">Uncharacterized protein</fullName>
    </submittedName>
</protein>
<dbReference type="AlphaFoldDB" id="A0A6A4CMN9"/>
<keyword evidence="3" id="KW-1185">Reference proteome</keyword>
<evidence type="ECO:0000313" key="2">
    <source>
        <dbReference type="EMBL" id="KAE9289175.1"/>
    </source>
</evidence>
<gene>
    <name evidence="2" type="ORF">PR003_g25625</name>
</gene>
<sequence length="251" mass="27593">MVHLMHSSIHWRLRCIDDSSSEENTPPNVLQTAAEQGCPSSAEVASSSTGTATPPWLPRRRPSAAPSPPRTRRRVQPRRRRLVRCAPKRARLATPVKGDKNAVKLPPRMRASARRLSTRISPLLLAENTALVTSLSPTETIALVTLLPPTKDSAFVTPNKAIKFVTVPPLTKATKLVAPRWSQRLECFDRHVQHCWHLDQATCSCRRGGLTPSRTCVSSLIRWSPSSPRCRTLDRVAAGIVVGQTAAATRS</sequence>
<feature type="compositionally biased region" description="Basic residues" evidence="1">
    <location>
        <begin position="70"/>
        <end position="81"/>
    </location>
</feature>
<feature type="compositionally biased region" description="Polar residues" evidence="1">
    <location>
        <begin position="22"/>
        <end position="34"/>
    </location>
</feature>
<reference evidence="2 3" key="1">
    <citation type="submission" date="2018-08" db="EMBL/GenBank/DDBJ databases">
        <title>Genomic investigation of the strawberry pathogen Phytophthora fragariae indicates pathogenicity is determined by transcriptional variation in three key races.</title>
        <authorList>
            <person name="Adams T.M."/>
            <person name="Armitage A.D."/>
            <person name="Sobczyk M.K."/>
            <person name="Bates H.J."/>
            <person name="Dunwell J.M."/>
            <person name="Nellist C.F."/>
            <person name="Harrison R.J."/>
        </authorList>
    </citation>
    <scope>NUCLEOTIDE SEQUENCE [LARGE SCALE GENOMIC DNA]</scope>
    <source>
        <strain evidence="2 3">SCRP333</strain>
    </source>
</reference>
<dbReference type="EMBL" id="QXFT01003114">
    <property type="protein sequence ID" value="KAE9289175.1"/>
    <property type="molecule type" value="Genomic_DNA"/>
</dbReference>
<organism evidence="2 3">
    <name type="scientific">Phytophthora rubi</name>
    <dbReference type="NCBI Taxonomy" id="129364"/>
    <lineage>
        <taxon>Eukaryota</taxon>
        <taxon>Sar</taxon>
        <taxon>Stramenopiles</taxon>
        <taxon>Oomycota</taxon>
        <taxon>Peronosporomycetes</taxon>
        <taxon>Peronosporales</taxon>
        <taxon>Peronosporaceae</taxon>
        <taxon>Phytophthora</taxon>
    </lineage>
</organism>
<feature type="region of interest" description="Disordered" evidence="1">
    <location>
        <begin position="18"/>
        <end position="81"/>
    </location>
</feature>
<accession>A0A6A4CMN9</accession>
<evidence type="ECO:0000313" key="3">
    <source>
        <dbReference type="Proteomes" id="UP000434957"/>
    </source>
</evidence>
<proteinExistence type="predicted"/>
<comment type="caution">
    <text evidence="2">The sequence shown here is derived from an EMBL/GenBank/DDBJ whole genome shotgun (WGS) entry which is preliminary data.</text>
</comment>